<evidence type="ECO:0008006" key="2">
    <source>
        <dbReference type="Google" id="ProtNLM"/>
    </source>
</evidence>
<dbReference type="Gene3D" id="3.20.20.70">
    <property type="entry name" value="Aldolase class I"/>
    <property type="match status" value="1"/>
</dbReference>
<dbReference type="InterPro" id="IPR013785">
    <property type="entry name" value="Aldolase_TIM"/>
</dbReference>
<sequence length="287" mass="34161">MKKNIFFLLLICSQFLFSQKKILLFSPESYQYKVQSEFVKKNKVNTITVFYQHEFVKGNHLDEKLLINNIEKKIPNKKATGYASLDWEGEALKAVTDHTEASDFYMKQMIKAIKVAKKMRPHVKWAYFDLPVMSFVTKNGDESNENLMPLYKELDYLSPSFYLYFNNTFIINQFYASNAKSILKIAKKLNKPVLPYIWNRFHPNNGDHAFQLIPDETFDTYLKSFLEVNEAGKKIDGVIWWHSEYYTYLNKKENKKQVEAYKEVKDIETYLNQVFNRYYKRIKSLLK</sequence>
<protein>
    <recommendedName>
        <fullName evidence="2">Hyaluronidase</fullName>
    </recommendedName>
</protein>
<dbReference type="EMBL" id="VSSQ01000001">
    <property type="protein sequence ID" value="MPL54852.1"/>
    <property type="molecule type" value="Genomic_DNA"/>
</dbReference>
<gene>
    <name evidence="1" type="ORF">SDC9_00318</name>
</gene>
<accession>A0A644SML3</accession>
<dbReference type="InterPro" id="IPR017853">
    <property type="entry name" value="GH"/>
</dbReference>
<dbReference type="AlphaFoldDB" id="A0A644SML3"/>
<organism evidence="1">
    <name type="scientific">bioreactor metagenome</name>
    <dbReference type="NCBI Taxonomy" id="1076179"/>
    <lineage>
        <taxon>unclassified sequences</taxon>
        <taxon>metagenomes</taxon>
        <taxon>ecological metagenomes</taxon>
    </lineage>
</organism>
<name>A0A644SML3_9ZZZZ</name>
<comment type="caution">
    <text evidence="1">The sequence shown here is derived from an EMBL/GenBank/DDBJ whole genome shotgun (WGS) entry which is preliminary data.</text>
</comment>
<dbReference type="SUPFAM" id="SSF51445">
    <property type="entry name" value="(Trans)glycosidases"/>
    <property type="match status" value="1"/>
</dbReference>
<proteinExistence type="predicted"/>
<reference evidence="1" key="1">
    <citation type="submission" date="2019-08" db="EMBL/GenBank/DDBJ databases">
        <authorList>
            <person name="Kucharzyk K."/>
            <person name="Murdoch R.W."/>
            <person name="Higgins S."/>
            <person name="Loffler F."/>
        </authorList>
    </citation>
    <scope>NUCLEOTIDE SEQUENCE</scope>
</reference>
<evidence type="ECO:0000313" key="1">
    <source>
        <dbReference type="EMBL" id="MPL54852.1"/>
    </source>
</evidence>